<dbReference type="CDD" id="cd02644">
    <property type="entry name" value="R3H_jag"/>
    <property type="match status" value="1"/>
</dbReference>
<accession>A0A809R5T0</accession>
<dbReference type="PANTHER" id="PTHR35800:SF1">
    <property type="entry name" value="RNA-BINDING PROTEIN KHPB"/>
    <property type="match status" value="1"/>
</dbReference>
<dbReference type="Pfam" id="PF01424">
    <property type="entry name" value="R3H"/>
    <property type="match status" value="1"/>
</dbReference>
<dbReference type="EMBL" id="AP021858">
    <property type="protein sequence ID" value="BBO22859.1"/>
    <property type="molecule type" value="Genomic_DNA"/>
</dbReference>
<dbReference type="InterPro" id="IPR036867">
    <property type="entry name" value="R3H_dom_sf"/>
</dbReference>
<dbReference type="KEGG" id="npy:NPRO_04540"/>
<organism evidence="2 3">
    <name type="scientific">Candidatus Nitrosymbiomonas proteolyticus</name>
    <dbReference type="NCBI Taxonomy" id="2608984"/>
    <lineage>
        <taxon>Bacteria</taxon>
        <taxon>Bacillati</taxon>
        <taxon>Armatimonadota</taxon>
        <taxon>Armatimonadota incertae sedis</taxon>
        <taxon>Candidatus Nitrosymbiomonas</taxon>
    </lineage>
</organism>
<dbReference type="InterPro" id="IPR034079">
    <property type="entry name" value="R3H_KhpB"/>
</dbReference>
<feature type="domain" description="R3H" evidence="1">
    <location>
        <begin position="96"/>
        <end position="162"/>
    </location>
</feature>
<dbReference type="Gene3D" id="3.30.1370.50">
    <property type="entry name" value="R3H-like domain"/>
    <property type="match status" value="1"/>
</dbReference>
<dbReference type="InterPro" id="IPR015946">
    <property type="entry name" value="KH_dom-like_a/b"/>
</dbReference>
<protein>
    <submittedName>
        <fullName evidence="2">RNA-binding protein</fullName>
    </submittedName>
</protein>
<dbReference type="InterPro" id="IPR001374">
    <property type="entry name" value="R3H_dom"/>
</dbReference>
<dbReference type="PROSITE" id="PS51061">
    <property type="entry name" value="R3H"/>
    <property type="match status" value="1"/>
</dbReference>
<dbReference type="SMART" id="SM00393">
    <property type="entry name" value="R3H"/>
    <property type="match status" value="1"/>
</dbReference>
<dbReference type="GO" id="GO:0003723">
    <property type="term" value="F:RNA binding"/>
    <property type="evidence" value="ECO:0007669"/>
    <property type="project" value="InterPro"/>
</dbReference>
<dbReference type="AlphaFoldDB" id="A0A809R5T0"/>
<evidence type="ECO:0000259" key="1">
    <source>
        <dbReference type="PROSITE" id="PS51061"/>
    </source>
</evidence>
<evidence type="ECO:0000313" key="3">
    <source>
        <dbReference type="Proteomes" id="UP000662873"/>
    </source>
</evidence>
<dbReference type="CDD" id="cd02414">
    <property type="entry name" value="KH-II_Jag"/>
    <property type="match status" value="1"/>
</dbReference>
<dbReference type="PANTHER" id="PTHR35800">
    <property type="entry name" value="PROTEIN JAG"/>
    <property type="match status" value="1"/>
</dbReference>
<evidence type="ECO:0000313" key="2">
    <source>
        <dbReference type="EMBL" id="BBO22859.1"/>
    </source>
</evidence>
<name>A0A809R5T0_9BACT</name>
<dbReference type="NCBIfam" id="NF041568">
    <property type="entry name" value="Jag_EloR"/>
    <property type="match status" value="1"/>
</dbReference>
<dbReference type="SUPFAM" id="SSF82708">
    <property type="entry name" value="R3H domain"/>
    <property type="match status" value="1"/>
</dbReference>
<gene>
    <name evidence="2" type="ORF">NPRO_04540</name>
</gene>
<dbReference type="Gene3D" id="3.30.300.20">
    <property type="match status" value="1"/>
</dbReference>
<dbReference type="InterPro" id="IPR038008">
    <property type="entry name" value="Jag_KH"/>
</dbReference>
<dbReference type="Proteomes" id="UP000662873">
    <property type="component" value="Chromosome"/>
</dbReference>
<dbReference type="Pfam" id="PF13083">
    <property type="entry name" value="KH_KhpA-B"/>
    <property type="match status" value="1"/>
</dbReference>
<sequence length="168" mass="18718">MSSGVVEEIVATQEDADAIIPRVEEVLAASGLEVNVRLKNMQSRYVNLEIDGEEAGYLIGRNGEVLNALQYLMNISISQSLNNGVRVTLDADDYRSQRETSLMRYAERIAQEVRNRREEAVLDPLPAFERRIIHKALSEIDGVTTYSEGEEPNRRVVIAPAEETAGKA</sequence>
<proteinExistence type="predicted"/>
<dbReference type="InterPro" id="IPR039247">
    <property type="entry name" value="KhpB"/>
</dbReference>
<reference evidence="2" key="1">
    <citation type="journal article" name="DNA Res.">
        <title>The physiological potential of anammox bacteria as revealed by their core genome structure.</title>
        <authorList>
            <person name="Okubo T."/>
            <person name="Toyoda A."/>
            <person name="Fukuhara K."/>
            <person name="Uchiyama I."/>
            <person name="Harigaya Y."/>
            <person name="Kuroiwa M."/>
            <person name="Suzuki T."/>
            <person name="Murakami Y."/>
            <person name="Suwa Y."/>
            <person name="Takami H."/>
        </authorList>
    </citation>
    <scope>NUCLEOTIDE SEQUENCE</scope>
    <source>
        <strain evidence="2">317325-2</strain>
    </source>
</reference>